<name>A0A5J4ZN08_9ASTE</name>
<dbReference type="AlphaFoldDB" id="A0A5J4ZN08"/>
<feature type="compositionally biased region" description="Basic residues" evidence="1">
    <location>
        <begin position="8"/>
        <end position="17"/>
    </location>
</feature>
<evidence type="ECO:0000313" key="2">
    <source>
        <dbReference type="EMBL" id="KAA8520035.1"/>
    </source>
</evidence>
<reference evidence="2 3" key="1">
    <citation type="submission" date="2019-09" db="EMBL/GenBank/DDBJ databases">
        <title>A chromosome-level genome assembly of the Chinese tupelo Nyssa sinensis.</title>
        <authorList>
            <person name="Yang X."/>
            <person name="Kang M."/>
            <person name="Yang Y."/>
            <person name="Xiong H."/>
            <person name="Wang M."/>
            <person name="Zhang Z."/>
            <person name="Wang Z."/>
            <person name="Wu H."/>
            <person name="Ma T."/>
            <person name="Liu J."/>
            <person name="Xi Z."/>
        </authorList>
    </citation>
    <scope>NUCLEOTIDE SEQUENCE [LARGE SCALE GENOMIC DNA]</scope>
    <source>
        <strain evidence="2">J267</strain>
        <tissue evidence="2">Leaf</tissue>
    </source>
</reference>
<organism evidence="2 3">
    <name type="scientific">Nyssa sinensis</name>
    <dbReference type="NCBI Taxonomy" id="561372"/>
    <lineage>
        <taxon>Eukaryota</taxon>
        <taxon>Viridiplantae</taxon>
        <taxon>Streptophyta</taxon>
        <taxon>Embryophyta</taxon>
        <taxon>Tracheophyta</taxon>
        <taxon>Spermatophyta</taxon>
        <taxon>Magnoliopsida</taxon>
        <taxon>eudicotyledons</taxon>
        <taxon>Gunneridae</taxon>
        <taxon>Pentapetalae</taxon>
        <taxon>asterids</taxon>
        <taxon>Cornales</taxon>
        <taxon>Nyssaceae</taxon>
        <taxon>Nyssa</taxon>
    </lineage>
</organism>
<dbReference type="EMBL" id="CM018049">
    <property type="protein sequence ID" value="KAA8520035.1"/>
    <property type="molecule type" value="Genomic_DNA"/>
</dbReference>
<protein>
    <submittedName>
        <fullName evidence="2">Uncharacterized protein</fullName>
    </submittedName>
</protein>
<gene>
    <name evidence="2" type="ORF">F0562_014291</name>
</gene>
<sequence length="66" mass="7375">MESSQKASPKKKKKKISSQKESLPEETNEIKKWCATRLLRQLCGGAVQLGPSLSSYVGQIRLGLWN</sequence>
<keyword evidence="3" id="KW-1185">Reference proteome</keyword>
<evidence type="ECO:0000313" key="3">
    <source>
        <dbReference type="Proteomes" id="UP000325577"/>
    </source>
</evidence>
<feature type="region of interest" description="Disordered" evidence="1">
    <location>
        <begin position="1"/>
        <end position="27"/>
    </location>
</feature>
<evidence type="ECO:0000256" key="1">
    <source>
        <dbReference type="SAM" id="MobiDB-lite"/>
    </source>
</evidence>
<dbReference type="Proteomes" id="UP000325577">
    <property type="component" value="Linkage Group LG6"/>
</dbReference>
<proteinExistence type="predicted"/>
<accession>A0A5J4ZN08</accession>